<accession>A0A9P6NAH3</accession>
<gene>
    <name evidence="5" type="ORF">CROQUDRAFT_380923</name>
</gene>
<feature type="region of interest" description="Disordered" evidence="4">
    <location>
        <begin position="165"/>
        <end position="187"/>
    </location>
</feature>
<dbReference type="EMBL" id="MU167467">
    <property type="protein sequence ID" value="KAG0140191.1"/>
    <property type="molecule type" value="Genomic_DNA"/>
</dbReference>
<dbReference type="GO" id="GO:0005634">
    <property type="term" value="C:nucleus"/>
    <property type="evidence" value="ECO:0007669"/>
    <property type="project" value="TreeGrafter"/>
</dbReference>
<proteinExistence type="inferred from homology"/>
<dbReference type="PANTHER" id="PTHR13475:SF3">
    <property type="entry name" value="NEUGRIN"/>
    <property type="match status" value="1"/>
</dbReference>
<dbReference type="AlphaFoldDB" id="A0A9P6NAH3"/>
<protein>
    <recommendedName>
        <fullName evidence="3">Required for respiratory growth protein 9, mitochondrial</fullName>
    </recommendedName>
</protein>
<evidence type="ECO:0000256" key="3">
    <source>
        <dbReference type="ARBA" id="ARBA00013566"/>
    </source>
</evidence>
<keyword evidence="6" id="KW-1185">Reference proteome</keyword>
<dbReference type="OrthoDB" id="5578174at2759"/>
<evidence type="ECO:0000313" key="5">
    <source>
        <dbReference type="EMBL" id="KAG0140191.1"/>
    </source>
</evidence>
<evidence type="ECO:0000256" key="4">
    <source>
        <dbReference type="SAM" id="MobiDB-lite"/>
    </source>
</evidence>
<comment type="similarity">
    <text evidence="2">Belongs to the RRG9 family.</text>
</comment>
<evidence type="ECO:0000256" key="1">
    <source>
        <dbReference type="ARBA" id="ARBA00003548"/>
    </source>
</evidence>
<evidence type="ECO:0000313" key="6">
    <source>
        <dbReference type="Proteomes" id="UP000886653"/>
    </source>
</evidence>
<reference evidence="5" key="1">
    <citation type="submission" date="2013-11" db="EMBL/GenBank/DDBJ databases">
        <title>Genome sequence of the fusiform rust pathogen reveals effectors for host alternation and coevolution with pine.</title>
        <authorList>
            <consortium name="DOE Joint Genome Institute"/>
            <person name="Smith K."/>
            <person name="Pendleton A."/>
            <person name="Kubisiak T."/>
            <person name="Anderson C."/>
            <person name="Salamov A."/>
            <person name="Aerts A."/>
            <person name="Riley R."/>
            <person name="Clum A."/>
            <person name="Lindquist E."/>
            <person name="Ence D."/>
            <person name="Campbell M."/>
            <person name="Kronenberg Z."/>
            <person name="Feau N."/>
            <person name="Dhillon B."/>
            <person name="Hamelin R."/>
            <person name="Burleigh J."/>
            <person name="Smith J."/>
            <person name="Yandell M."/>
            <person name="Nelson C."/>
            <person name="Grigoriev I."/>
            <person name="Davis J."/>
        </authorList>
    </citation>
    <scope>NUCLEOTIDE SEQUENCE</scope>
    <source>
        <strain evidence="5">G11</strain>
    </source>
</reference>
<dbReference type="Pfam" id="PF06413">
    <property type="entry name" value="Neugrin"/>
    <property type="match status" value="1"/>
</dbReference>
<dbReference type="InterPro" id="IPR010487">
    <property type="entry name" value="NGRN/Rrg9"/>
</dbReference>
<evidence type="ECO:0000256" key="2">
    <source>
        <dbReference type="ARBA" id="ARBA00010895"/>
    </source>
</evidence>
<name>A0A9P6NAH3_9BASI</name>
<feature type="compositionally biased region" description="Polar residues" evidence="4">
    <location>
        <begin position="165"/>
        <end position="180"/>
    </location>
</feature>
<organism evidence="5 6">
    <name type="scientific">Cronartium quercuum f. sp. fusiforme G11</name>
    <dbReference type="NCBI Taxonomy" id="708437"/>
    <lineage>
        <taxon>Eukaryota</taxon>
        <taxon>Fungi</taxon>
        <taxon>Dikarya</taxon>
        <taxon>Basidiomycota</taxon>
        <taxon>Pucciniomycotina</taxon>
        <taxon>Pucciniomycetes</taxon>
        <taxon>Pucciniales</taxon>
        <taxon>Coleosporiaceae</taxon>
        <taxon>Cronartium</taxon>
    </lineage>
</organism>
<comment type="caution">
    <text evidence="5">The sequence shown here is derived from an EMBL/GenBank/DDBJ whole genome shotgun (WGS) entry which is preliminary data.</text>
</comment>
<dbReference type="Proteomes" id="UP000886653">
    <property type="component" value="Unassembled WGS sequence"/>
</dbReference>
<sequence>MNSYHRQSVKLCETIYHPQRYSRSLLTDAKSVSYNQTVHRTLRNEPAFDSPKSSPPRRKPEWLIQKEAIKNAFPTGWNPPKKLSRPAMALLKSLHKEDSHQFSLPILADKFKISPEAVRRILKSHWKPDETTTEKLLRKSNSIGSNTGSDAWIRHERLETDSIPTNLASSLRESMGPSKSNKVEKFKHSSEFQQGIWVDPDIRTDTSRLVRREEEKL</sequence>
<comment type="function">
    <text evidence="1">Required for respiratory activity and maintenance and expression of the mitochondrial genome.</text>
</comment>
<dbReference type="PANTHER" id="PTHR13475">
    <property type="entry name" value="NEUGRIN"/>
    <property type="match status" value="1"/>
</dbReference>